<evidence type="ECO:0000256" key="1">
    <source>
        <dbReference type="SAM" id="Phobius"/>
    </source>
</evidence>
<keyword evidence="1" id="KW-0472">Membrane</keyword>
<evidence type="ECO:0000313" key="3">
    <source>
        <dbReference type="Proteomes" id="UP000366872"/>
    </source>
</evidence>
<gene>
    <name evidence="2" type="ORF">PDESU_03530</name>
</gene>
<organism evidence="2 3">
    <name type="scientific">Pontiella desulfatans</name>
    <dbReference type="NCBI Taxonomy" id="2750659"/>
    <lineage>
        <taxon>Bacteria</taxon>
        <taxon>Pseudomonadati</taxon>
        <taxon>Kiritimatiellota</taxon>
        <taxon>Kiritimatiellia</taxon>
        <taxon>Kiritimatiellales</taxon>
        <taxon>Pontiellaceae</taxon>
        <taxon>Pontiella</taxon>
    </lineage>
</organism>
<proteinExistence type="predicted"/>
<reference evidence="2 3" key="1">
    <citation type="submission" date="2019-04" db="EMBL/GenBank/DDBJ databases">
        <authorList>
            <person name="Van Vliet M D."/>
        </authorList>
    </citation>
    <scope>NUCLEOTIDE SEQUENCE [LARGE SCALE GENOMIC DNA]</scope>
    <source>
        <strain evidence="2 3">F1</strain>
    </source>
</reference>
<accession>A0A6C2U4P7</accession>
<dbReference type="Proteomes" id="UP000366872">
    <property type="component" value="Unassembled WGS sequence"/>
</dbReference>
<dbReference type="RefSeq" id="WP_136080568.1">
    <property type="nucleotide sequence ID" value="NZ_CAAHFG010000002.1"/>
</dbReference>
<name>A0A6C2U4P7_PONDE</name>
<keyword evidence="1" id="KW-1133">Transmembrane helix</keyword>
<keyword evidence="3" id="KW-1185">Reference proteome</keyword>
<dbReference type="EMBL" id="CAAHFG010000002">
    <property type="protein sequence ID" value="VGO14950.1"/>
    <property type="molecule type" value="Genomic_DNA"/>
</dbReference>
<keyword evidence="1" id="KW-0812">Transmembrane</keyword>
<protein>
    <submittedName>
        <fullName evidence="2">Uncharacterized protein</fullName>
    </submittedName>
</protein>
<sequence>MNTTRVNLLTKSEQRHQGAISRRFLTISLVVTPIMLIAVLSGIKLVQYTGVKSVLESSRTVWANLEPKLELFKEEKRGLATNRQMIKLFDGWNGAQGSFVKLLEDIQETVPENIQFVRMSVRGTQADSVFAAPEDMAMDYKLVIEGISQGEHAENDVIQLRKELLACEQVGSTFNSLKLASLRKRNSPTGQNLREFRLEGEVEDVKGGEL</sequence>
<evidence type="ECO:0000313" key="2">
    <source>
        <dbReference type="EMBL" id="VGO14950.1"/>
    </source>
</evidence>
<dbReference type="AlphaFoldDB" id="A0A6C2U4P7"/>
<feature type="transmembrane region" description="Helical" evidence="1">
    <location>
        <begin position="24"/>
        <end position="43"/>
    </location>
</feature>